<reference evidence="2 3" key="1">
    <citation type="submission" date="2014-12" db="EMBL/GenBank/DDBJ databases">
        <title>Complete genome sequence of Bifidobacterium longum subsp. infantis BT1.</title>
        <authorList>
            <person name="Kim J.F."/>
            <person name="Kwak M.-J."/>
        </authorList>
    </citation>
    <scope>NUCLEOTIDE SEQUENCE [LARGE SCALE GENOMIC DNA]</scope>
    <source>
        <strain evidence="2 3">BT1</strain>
    </source>
</reference>
<dbReference type="Gene3D" id="3.40.50.720">
    <property type="entry name" value="NAD(P)-binding Rossmann-like Domain"/>
    <property type="match status" value="1"/>
</dbReference>
<dbReference type="InterPro" id="IPR001509">
    <property type="entry name" value="Epimerase_deHydtase"/>
</dbReference>
<dbReference type="PANTHER" id="PTHR43000">
    <property type="entry name" value="DTDP-D-GLUCOSE 4,6-DEHYDRATASE-RELATED"/>
    <property type="match status" value="1"/>
</dbReference>
<protein>
    <submittedName>
        <fullName evidence="2">NAD dependent epimerase/dehydratase</fullName>
    </submittedName>
</protein>
<evidence type="ECO:0000256" key="1">
    <source>
        <dbReference type="ARBA" id="ARBA00007637"/>
    </source>
</evidence>
<comment type="similarity">
    <text evidence="1">Belongs to the NAD(P)-dependent epimerase/dehydratase family.</text>
</comment>
<gene>
    <name evidence="2" type="ORF">RY67_207</name>
</gene>
<accession>A0A0M4LFK4</accession>
<dbReference type="EMBL" id="CP010411">
    <property type="protein sequence ID" value="ALE08283.1"/>
    <property type="molecule type" value="Genomic_DNA"/>
</dbReference>
<sequence length="383" mass="42441">MTTKILVTGGAGFIGSEIVKQLSAHDEYEIRVLDALTKQIHGNNPEKSYLFQSIKDCCDFIRGDVRDFTTVQKALEGVDVVLHLAAETGTGQSMYMINQYSEVNVMGLSNIFQALSLKGKSNTIRKVILSSSRSVYGEGKYQCPNCGVVYPRGRKTKDMMQGDFTMHCDKCNTVLTLIPTTEDSKTTPNSLYAFTKLSQEMMIQTMCPAMDIDYTIFRFQNVYGAGQSLKNPYTGILSIFSSLLLDNKDINIFEDGKESRDFIHVKDVASAVIKSISTAVSNGEIINLGSGIGTSVIEIAETVKRIYGSTSNLNVTGDFRIGDIAHNVADTQKARKLLDFTPSISLQEGLTEFCEWVLGQETDNSRYEQSLTELERSGMFIRK</sequence>
<dbReference type="InterPro" id="IPR036291">
    <property type="entry name" value="NAD(P)-bd_dom_sf"/>
</dbReference>
<dbReference type="RefSeq" id="WP_060620071.1">
    <property type="nucleotide sequence ID" value="NZ_CP010411.1"/>
</dbReference>
<dbReference type="Proteomes" id="UP000067206">
    <property type="component" value="Chromosome"/>
</dbReference>
<proteinExistence type="inferred from homology"/>
<evidence type="ECO:0000313" key="3">
    <source>
        <dbReference type="Proteomes" id="UP000067206"/>
    </source>
</evidence>
<dbReference type="Pfam" id="PF01370">
    <property type="entry name" value="Epimerase"/>
    <property type="match status" value="2"/>
</dbReference>
<dbReference type="SUPFAM" id="SSF51735">
    <property type="entry name" value="NAD(P)-binding Rossmann-fold domains"/>
    <property type="match status" value="1"/>
</dbReference>
<organism evidence="2 3">
    <name type="scientific">Bifidobacterium longum subsp. infantis</name>
    <dbReference type="NCBI Taxonomy" id="1682"/>
    <lineage>
        <taxon>Bacteria</taxon>
        <taxon>Bacillati</taxon>
        <taxon>Actinomycetota</taxon>
        <taxon>Actinomycetes</taxon>
        <taxon>Bifidobacteriales</taxon>
        <taxon>Bifidobacteriaceae</taxon>
        <taxon>Bifidobacterium</taxon>
    </lineage>
</organism>
<dbReference type="AlphaFoldDB" id="A0A0M4LFK4"/>
<evidence type="ECO:0000313" key="2">
    <source>
        <dbReference type="EMBL" id="ALE08283.1"/>
    </source>
</evidence>
<dbReference type="PATRIC" id="fig|1682.24.peg.205"/>
<name>A0A0M4LFK4_BIFLI</name>